<dbReference type="RefSeq" id="WP_106892446.1">
    <property type="nucleotide sequence ID" value="NZ_CP027860.1"/>
</dbReference>
<dbReference type="NCBIfam" id="NF041940">
    <property type="entry name" value="choice_anch_X"/>
    <property type="match status" value="1"/>
</dbReference>
<dbReference type="InterPro" id="IPR014867">
    <property type="entry name" value="Spore_coat_CotH_CotH2/3/7"/>
</dbReference>
<dbReference type="Proteomes" id="UP000241074">
    <property type="component" value="Chromosome"/>
</dbReference>
<reference evidence="3 4" key="1">
    <citation type="submission" date="2018-03" db="EMBL/GenBank/DDBJ databases">
        <title>Ahniella affigens gen. nov., sp. nov., a gammaproteobacterium isolated from sandy soil near a stream.</title>
        <authorList>
            <person name="Ko Y."/>
            <person name="Kim J.-H."/>
        </authorList>
    </citation>
    <scope>NUCLEOTIDE SEQUENCE [LARGE SCALE GENOMIC DNA]</scope>
    <source>
        <strain evidence="3 4">D13</strain>
    </source>
</reference>
<evidence type="ECO:0000313" key="3">
    <source>
        <dbReference type="EMBL" id="AVP98525.1"/>
    </source>
</evidence>
<dbReference type="InterPro" id="IPR036415">
    <property type="entry name" value="Lamin_tail_dom_sf"/>
</dbReference>
<organism evidence="3 4">
    <name type="scientific">Ahniella affigens</name>
    <dbReference type="NCBI Taxonomy" id="2021234"/>
    <lineage>
        <taxon>Bacteria</taxon>
        <taxon>Pseudomonadati</taxon>
        <taxon>Pseudomonadota</taxon>
        <taxon>Gammaproteobacteria</taxon>
        <taxon>Lysobacterales</taxon>
        <taxon>Rhodanobacteraceae</taxon>
        <taxon>Ahniella</taxon>
    </lineage>
</organism>
<gene>
    <name evidence="3" type="ORF">C7S18_15615</name>
</gene>
<protein>
    <recommendedName>
        <fullName evidence="2">LTD domain-containing protein</fullName>
    </recommendedName>
</protein>
<dbReference type="InterPro" id="IPR001322">
    <property type="entry name" value="Lamin_tail_dom"/>
</dbReference>
<accession>A0A2P1PUK2</accession>
<dbReference type="Gene3D" id="2.60.40.1260">
    <property type="entry name" value="Lamin Tail domain"/>
    <property type="match status" value="1"/>
</dbReference>
<keyword evidence="4" id="KW-1185">Reference proteome</keyword>
<dbReference type="PANTHER" id="PTHR40050">
    <property type="entry name" value="INNER SPORE COAT PROTEIN H"/>
    <property type="match status" value="1"/>
</dbReference>
<reference evidence="3 4" key="2">
    <citation type="submission" date="2018-03" db="EMBL/GenBank/DDBJ databases">
        <authorList>
            <person name="Keele B.F."/>
        </authorList>
    </citation>
    <scope>NUCLEOTIDE SEQUENCE [LARGE SCALE GENOMIC DNA]</scope>
    <source>
        <strain evidence="3 4">D13</strain>
    </source>
</reference>
<evidence type="ECO:0000259" key="2">
    <source>
        <dbReference type="PROSITE" id="PS51841"/>
    </source>
</evidence>
<dbReference type="OrthoDB" id="8536439at2"/>
<sequence>MRGLKVLALALFGLVLAPALRAQDFYDPNVLRTIDITFTQSNWETLLRQNYASETDLIGSVTVDGTTYPNVGIRIRGNTSFTGLPSGSQKFSLKLQMDAVDLAQELMGYDTINLNNGWRDPTFTREVEFNNYLALFVPNARANNVIVRINGANWGVYNNVQQTDKALLRRYFSNGDGLRVRCANNPSGPGLTYSPTLNASYEIQETAGLTLAEATAEFIEMTRILTQEPLTNQTQIDAMDRTIAIDPSIWTVALENLLTDDDSYINKGCDFMTYRDTVDNRTHIIQRDANETWTQTTWTINRNFSQTNKPFLNRVLGLPELRQRYMAHYRTVMANVNWASYFQTRFETRRDLIATAVAADTKKIYTTQNFTDGFGTTTITLTNGLNGQPVSGLAGGTVPGVRQFIDGRAAYLANATTNPELAVTGPTLSNVAASNSTPSPGATVYVTANAVAGVGGITRIELFYRPNPNDIYYRVTMLDDGLSGDGAAGDGRYGVAMPLPGAPGQRVDYYVMGTAGNGFGSLSFLPVLAERGPMSIEYNLGAAQPLQITEYMYSGNQGEFVEITNRSGQSIDLTGWVLKDDQVGLPGFSLSPAGILAADQSVVITDVVAETFRTAWNLPPSAKILGELGSVAVGGANYGRSDQINVYDSGGVLIDRLTYGDQTFPGTIRTQNASGQVPCAALGQDTIASWVLSTVGDVHGAVLSNPNGSNLTDIGSPGVFVASNCTAENLFGNSFE</sequence>
<proteinExistence type="predicted"/>
<evidence type="ECO:0000256" key="1">
    <source>
        <dbReference type="SAM" id="SignalP"/>
    </source>
</evidence>
<evidence type="ECO:0000313" key="4">
    <source>
        <dbReference type="Proteomes" id="UP000241074"/>
    </source>
</evidence>
<name>A0A2P1PUK2_9GAMM</name>
<dbReference type="AlphaFoldDB" id="A0A2P1PUK2"/>
<dbReference type="PROSITE" id="PS51841">
    <property type="entry name" value="LTD"/>
    <property type="match status" value="1"/>
</dbReference>
<dbReference type="EMBL" id="CP027860">
    <property type="protein sequence ID" value="AVP98525.1"/>
    <property type="molecule type" value="Genomic_DNA"/>
</dbReference>
<keyword evidence="1" id="KW-0732">Signal</keyword>
<dbReference type="PANTHER" id="PTHR40050:SF1">
    <property type="entry name" value="INNER SPORE COAT PROTEIN H"/>
    <property type="match status" value="1"/>
</dbReference>
<dbReference type="KEGG" id="xba:C7S18_15615"/>
<dbReference type="SUPFAM" id="SSF74853">
    <property type="entry name" value="Lamin A/C globular tail domain"/>
    <property type="match status" value="1"/>
</dbReference>
<feature type="signal peptide" evidence="1">
    <location>
        <begin position="1"/>
        <end position="22"/>
    </location>
</feature>
<dbReference type="Pfam" id="PF08757">
    <property type="entry name" value="CotH"/>
    <property type="match status" value="1"/>
</dbReference>
<dbReference type="Pfam" id="PF00932">
    <property type="entry name" value="LTD"/>
    <property type="match status" value="1"/>
</dbReference>
<feature type="chain" id="PRO_5015134840" description="LTD domain-containing protein" evidence="1">
    <location>
        <begin position="23"/>
        <end position="736"/>
    </location>
</feature>
<feature type="domain" description="LTD" evidence="2">
    <location>
        <begin position="534"/>
        <end position="661"/>
    </location>
</feature>